<keyword evidence="14" id="KW-0917">Virion maturation</keyword>
<keyword evidence="8" id="KW-0378">Hydrolase</keyword>
<dbReference type="InterPro" id="IPR012337">
    <property type="entry name" value="RNaseH-like_sf"/>
</dbReference>
<dbReference type="GO" id="GO:0008270">
    <property type="term" value="F:zinc ion binding"/>
    <property type="evidence" value="ECO:0007669"/>
    <property type="project" value="UniProtKB-KW"/>
</dbReference>
<reference evidence="20 21" key="1">
    <citation type="submission" date="2024-09" db="EMBL/GenBank/DDBJ databases">
        <title>Chromosome-scale assembly of Riccia sorocarpa.</title>
        <authorList>
            <person name="Paukszto L."/>
        </authorList>
    </citation>
    <scope>NUCLEOTIDE SEQUENCE [LARGE SCALE GENOMIC DNA]</scope>
    <source>
        <strain evidence="20">LP-2024</strain>
        <tissue evidence="20">Aerial parts of the thallus</tissue>
    </source>
</reference>
<feature type="domain" description="CCHC-type" evidence="18">
    <location>
        <begin position="53"/>
        <end position="69"/>
    </location>
</feature>
<dbReference type="GO" id="GO:0006508">
    <property type="term" value="P:proteolysis"/>
    <property type="evidence" value="ECO:0007669"/>
    <property type="project" value="UniProtKB-KW"/>
</dbReference>
<dbReference type="Gene3D" id="3.30.420.10">
    <property type="entry name" value="Ribonuclease H-like superfamily/Ribonuclease H"/>
    <property type="match status" value="1"/>
</dbReference>
<dbReference type="GO" id="GO:0003964">
    <property type="term" value="F:RNA-directed DNA polymerase activity"/>
    <property type="evidence" value="ECO:0007669"/>
    <property type="project" value="UniProtKB-KW"/>
</dbReference>
<dbReference type="SUPFAM" id="SSF57756">
    <property type="entry name" value="Retrovirus zinc finger-like domains"/>
    <property type="match status" value="1"/>
</dbReference>
<keyword evidence="12" id="KW-0695">RNA-directed DNA polymerase</keyword>
<keyword evidence="7" id="KW-0255">Endonuclease</keyword>
<keyword evidence="21" id="KW-1185">Reference proteome</keyword>
<dbReference type="InterPro" id="IPR025724">
    <property type="entry name" value="GAG-pre-integrase_dom"/>
</dbReference>
<keyword evidence="13" id="KW-0548">Nucleotidyltransferase</keyword>
<dbReference type="PANTHER" id="PTHR42648:SF11">
    <property type="entry name" value="TRANSPOSON TY4-P GAG-POL POLYPROTEIN"/>
    <property type="match status" value="1"/>
</dbReference>
<dbReference type="AlphaFoldDB" id="A0ABD3I737"/>
<comment type="caution">
    <text evidence="20">The sequence shown here is derived from an EMBL/GenBank/DDBJ whole genome shotgun (WGS) entry which is preliminary data.</text>
</comment>
<evidence type="ECO:0000256" key="1">
    <source>
        <dbReference type="ARBA" id="ARBA00002180"/>
    </source>
</evidence>
<proteinExistence type="predicted"/>
<evidence type="ECO:0000259" key="18">
    <source>
        <dbReference type="PROSITE" id="PS50158"/>
    </source>
</evidence>
<feature type="region of interest" description="Disordered" evidence="17">
    <location>
        <begin position="503"/>
        <end position="582"/>
    </location>
</feature>
<dbReference type="Proteomes" id="UP001633002">
    <property type="component" value="Unassembled WGS sequence"/>
</dbReference>
<keyword evidence="15" id="KW-0233">DNA recombination</keyword>
<dbReference type="Pfam" id="PF00665">
    <property type="entry name" value="rve"/>
    <property type="match status" value="1"/>
</dbReference>
<dbReference type="InterPro" id="IPR001584">
    <property type="entry name" value="Integrase_cat-core"/>
</dbReference>
<dbReference type="Pfam" id="PF13976">
    <property type="entry name" value="gag_pre-integrs"/>
    <property type="match status" value="1"/>
</dbReference>
<dbReference type="InterPro" id="IPR036875">
    <property type="entry name" value="Znf_CCHC_sf"/>
</dbReference>
<dbReference type="InterPro" id="IPR054722">
    <property type="entry name" value="PolX-like_BBD"/>
</dbReference>
<keyword evidence="2" id="KW-1188">Viral release from host cell</keyword>
<dbReference type="Pfam" id="PF00098">
    <property type="entry name" value="zf-CCHC"/>
    <property type="match status" value="1"/>
</dbReference>
<dbReference type="SUPFAM" id="SSF53098">
    <property type="entry name" value="Ribonuclease H-like"/>
    <property type="match status" value="1"/>
</dbReference>
<dbReference type="PANTHER" id="PTHR42648">
    <property type="entry name" value="TRANSPOSASE, PUTATIVE-RELATED"/>
    <property type="match status" value="1"/>
</dbReference>
<keyword evidence="6" id="KW-0547">Nucleotide-binding</keyword>
<accession>A0ABD3I737</accession>
<keyword evidence="16" id="KW-0862">Zinc</keyword>
<gene>
    <name evidence="20" type="ORF">R1sor_017515</name>
</gene>
<evidence type="ECO:0000313" key="21">
    <source>
        <dbReference type="Proteomes" id="UP001633002"/>
    </source>
</evidence>
<dbReference type="InterPro" id="IPR036397">
    <property type="entry name" value="RNaseH_sf"/>
</dbReference>
<keyword evidence="5" id="KW-0479">Metal-binding</keyword>
<evidence type="ECO:0000256" key="4">
    <source>
        <dbReference type="ARBA" id="ARBA00022722"/>
    </source>
</evidence>
<evidence type="ECO:0000256" key="8">
    <source>
        <dbReference type="ARBA" id="ARBA00022801"/>
    </source>
</evidence>
<dbReference type="Pfam" id="PF22936">
    <property type="entry name" value="Pol_BBD"/>
    <property type="match status" value="1"/>
</dbReference>
<dbReference type="InterPro" id="IPR039537">
    <property type="entry name" value="Retrotran_Ty1/copia-like"/>
</dbReference>
<dbReference type="InterPro" id="IPR001878">
    <property type="entry name" value="Znf_CCHC"/>
</dbReference>
<keyword evidence="3" id="KW-0645">Protease</keyword>
<sequence>MRWEKQQVRRASSPKSFVLYRSSIDTKSKQGGRANDSREERKAAIREMKRTTKCHNCGEVGHWSRECKKEKNQRFSRGNREKTKKKSDQIASFSYCTQSLAFVANSLAEKDCDAWFLDGGASEHMTHHREWFHNLEPVEKGTWFVGVADDTQLPVEGIGDIEITCCANEEVRKAVLRGALYVPQLKKNLFSVGQAADKGFDTVYSKDTCRLVTTRGEVVISGMRHQGLYRLDIKAVSSQANIASSARSHETDLMLWHHRLGHVNLESIRRMKNEKMIDGLPEGLKEPLDDFCEACVLGKQHRLTFSTRAEHKRAEKPGEFFHTDICSMETESIGGSKYFLLFKDDHSGYRFIFCIKRKSNVFQCFKDLQELVKMELNTDFSGIKKIRSDRGGEFLAKKFASHLKAAGIFHEVSAPYSPKQNGRVERDNRTVTECVRSMLATAQLGDEFWAEAAQTEVYILNRTATRTLQGKTPLEAWNAKHAESTTIDYAAEADDVSDANTQAVQDSVSADVSSRLEETTTDEEQILDQGENPPPLDLEVEPTTSRKKGTHDSGSEILTTKRNIRPPERLGEWDYGNKQSRA</sequence>
<dbReference type="GO" id="GO:0005524">
    <property type="term" value="F:ATP binding"/>
    <property type="evidence" value="ECO:0007669"/>
    <property type="project" value="UniProtKB-KW"/>
</dbReference>
<comment type="function">
    <text evidence="1">The aspartyl protease (PR) mediates the proteolytic cleavages of the Gag and Gag-Pol polyproteins after assembly of the VLP.</text>
</comment>
<dbReference type="GO" id="GO:0008233">
    <property type="term" value="F:peptidase activity"/>
    <property type="evidence" value="ECO:0007669"/>
    <property type="project" value="UniProtKB-KW"/>
</dbReference>
<dbReference type="EMBL" id="JBJQOH010000001">
    <property type="protein sequence ID" value="KAL3699493.1"/>
    <property type="molecule type" value="Genomic_DNA"/>
</dbReference>
<evidence type="ECO:0000256" key="3">
    <source>
        <dbReference type="ARBA" id="ARBA00022670"/>
    </source>
</evidence>
<dbReference type="Gene3D" id="4.10.60.10">
    <property type="entry name" value="Zinc finger, CCHC-type"/>
    <property type="match status" value="1"/>
</dbReference>
<evidence type="ECO:0000256" key="6">
    <source>
        <dbReference type="ARBA" id="ARBA00022741"/>
    </source>
</evidence>
<protein>
    <recommendedName>
        <fullName evidence="22">Polyprotein</fullName>
    </recommendedName>
</protein>
<evidence type="ECO:0000256" key="2">
    <source>
        <dbReference type="ARBA" id="ARBA00022612"/>
    </source>
</evidence>
<keyword evidence="13" id="KW-0808">Transferase</keyword>
<evidence type="ECO:0000256" key="14">
    <source>
        <dbReference type="ARBA" id="ARBA00023113"/>
    </source>
</evidence>
<keyword evidence="9" id="KW-0067">ATP-binding</keyword>
<feature type="compositionally biased region" description="Low complexity" evidence="17">
    <location>
        <begin position="503"/>
        <end position="513"/>
    </location>
</feature>
<keyword evidence="11" id="KW-0229">DNA integration</keyword>
<evidence type="ECO:0000256" key="12">
    <source>
        <dbReference type="ARBA" id="ARBA00022918"/>
    </source>
</evidence>
<keyword evidence="13" id="KW-0239">DNA-directed DNA polymerase</keyword>
<dbReference type="PROSITE" id="PS50158">
    <property type="entry name" value="ZF_CCHC"/>
    <property type="match status" value="1"/>
</dbReference>
<evidence type="ECO:0000256" key="11">
    <source>
        <dbReference type="ARBA" id="ARBA00022908"/>
    </source>
</evidence>
<organism evidence="20 21">
    <name type="scientific">Riccia sorocarpa</name>
    <dbReference type="NCBI Taxonomy" id="122646"/>
    <lineage>
        <taxon>Eukaryota</taxon>
        <taxon>Viridiplantae</taxon>
        <taxon>Streptophyta</taxon>
        <taxon>Embryophyta</taxon>
        <taxon>Marchantiophyta</taxon>
        <taxon>Marchantiopsida</taxon>
        <taxon>Marchantiidae</taxon>
        <taxon>Marchantiales</taxon>
        <taxon>Ricciaceae</taxon>
        <taxon>Riccia</taxon>
    </lineage>
</organism>
<name>A0ABD3I737_9MARC</name>
<dbReference type="GO" id="GO:0004519">
    <property type="term" value="F:endonuclease activity"/>
    <property type="evidence" value="ECO:0007669"/>
    <property type="project" value="UniProtKB-KW"/>
</dbReference>
<feature type="region of interest" description="Disordered" evidence="17">
    <location>
        <begin position="22"/>
        <end position="42"/>
    </location>
</feature>
<evidence type="ECO:0000256" key="9">
    <source>
        <dbReference type="ARBA" id="ARBA00022840"/>
    </source>
</evidence>
<keyword evidence="4" id="KW-0540">Nuclease</keyword>
<feature type="domain" description="Integrase catalytic" evidence="19">
    <location>
        <begin position="313"/>
        <end position="481"/>
    </location>
</feature>
<evidence type="ECO:0000256" key="7">
    <source>
        <dbReference type="ARBA" id="ARBA00022759"/>
    </source>
</evidence>
<evidence type="ECO:0000256" key="15">
    <source>
        <dbReference type="ARBA" id="ARBA00023172"/>
    </source>
</evidence>
<evidence type="ECO:0000259" key="19">
    <source>
        <dbReference type="PROSITE" id="PS50994"/>
    </source>
</evidence>
<evidence type="ECO:0000256" key="16">
    <source>
        <dbReference type="PROSITE-ProRule" id="PRU00047"/>
    </source>
</evidence>
<keyword evidence="10" id="KW-0460">Magnesium</keyword>
<dbReference type="SMART" id="SM00343">
    <property type="entry name" value="ZnF_C2HC"/>
    <property type="match status" value="1"/>
</dbReference>
<evidence type="ECO:0000256" key="10">
    <source>
        <dbReference type="ARBA" id="ARBA00022842"/>
    </source>
</evidence>
<evidence type="ECO:0008006" key="22">
    <source>
        <dbReference type="Google" id="ProtNLM"/>
    </source>
</evidence>
<dbReference type="GO" id="GO:0015074">
    <property type="term" value="P:DNA integration"/>
    <property type="evidence" value="ECO:0007669"/>
    <property type="project" value="UniProtKB-KW"/>
</dbReference>
<dbReference type="GO" id="GO:0006310">
    <property type="term" value="P:DNA recombination"/>
    <property type="evidence" value="ECO:0007669"/>
    <property type="project" value="UniProtKB-KW"/>
</dbReference>
<dbReference type="PROSITE" id="PS50994">
    <property type="entry name" value="INTEGRASE"/>
    <property type="match status" value="1"/>
</dbReference>
<dbReference type="GO" id="GO:0003887">
    <property type="term" value="F:DNA-directed DNA polymerase activity"/>
    <property type="evidence" value="ECO:0007669"/>
    <property type="project" value="UniProtKB-KW"/>
</dbReference>
<evidence type="ECO:0000313" key="20">
    <source>
        <dbReference type="EMBL" id="KAL3699493.1"/>
    </source>
</evidence>
<evidence type="ECO:0000256" key="5">
    <source>
        <dbReference type="ARBA" id="ARBA00022723"/>
    </source>
</evidence>
<evidence type="ECO:0000256" key="13">
    <source>
        <dbReference type="ARBA" id="ARBA00022932"/>
    </source>
</evidence>
<keyword evidence="16" id="KW-0863">Zinc-finger</keyword>
<evidence type="ECO:0000256" key="17">
    <source>
        <dbReference type="SAM" id="MobiDB-lite"/>
    </source>
</evidence>